<dbReference type="Pfam" id="PF07690">
    <property type="entry name" value="MFS_1"/>
    <property type="match status" value="1"/>
</dbReference>
<keyword evidence="4 6" id="KW-0472">Membrane</keyword>
<gene>
    <name evidence="7" type="ORF">K452DRAFT_234467</name>
</gene>
<evidence type="ECO:0000256" key="6">
    <source>
        <dbReference type="SAM" id="Phobius"/>
    </source>
</evidence>
<dbReference type="PANTHER" id="PTHR23507:SF40">
    <property type="entry name" value="TETRACYCLINE-EFFLUX TRANSPORTER"/>
    <property type="match status" value="1"/>
</dbReference>
<name>A0A6A6B2B7_9PEZI</name>
<sequence length="588" mass="62992">MRARSPTRYPHAGHAGQDVLTAARGGIGRRDTVVDTEETPLLPGANGGNGKKTPDEEELELDSLPWYRRPSIYWMLPVFFVSTLAFGGIIVPKLNLILSLICREFFADESAKDPTFKYLPVVLMGDNPQCRNPEVQSEVAQFTLYGNLLAGLLSAITSPKLGALSDRYGRLPIMVLTSFGMLASEVLVICAAKYPETFSVNWILLGYALDGLFGSFIAALAIAHSYATDCTPAAKRSVVFAYFHAALFTGIALGPIIAAYIIKAMGSVISVFYIAIGVHAAFLLFTGLIMPESLSKTRQRAAREKHALDRLAAGPSSDWINRIRHFNVLEPLKILYPKGPGSSPALRRNLLLLAAVDTTIFGVAMGSMTVVIIYTNYAFAWGNFETARFVSIVNISRVFCLVVLLPIATRLVRGRRSSSSPSSPSSSTEANTSKTKYQHTGCDNLDLAVIRVAIFFDFLGYLGYALSRSGTAFLASGTIAALGGIGSPTLQSALTKHVPADRTGQMLGAAGLLHALARVVAPTVFNAVYSLTVGKFSQAVFVCLAVLFGGAFVCAWGIKAGLRLEEEDAVDVVGAEEDAEDADVAVVG</sequence>
<feature type="transmembrane region" description="Helical" evidence="6">
    <location>
        <begin position="173"/>
        <end position="194"/>
    </location>
</feature>
<keyword evidence="8" id="KW-1185">Reference proteome</keyword>
<feature type="transmembrane region" description="Helical" evidence="6">
    <location>
        <begin position="386"/>
        <end position="408"/>
    </location>
</feature>
<feature type="transmembrane region" description="Helical" evidence="6">
    <location>
        <begin position="445"/>
        <end position="466"/>
    </location>
</feature>
<evidence type="ECO:0008006" key="9">
    <source>
        <dbReference type="Google" id="ProtNLM"/>
    </source>
</evidence>
<dbReference type="InterPro" id="IPR011701">
    <property type="entry name" value="MFS"/>
</dbReference>
<feature type="region of interest" description="Disordered" evidence="5">
    <location>
        <begin position="1"/>
        <end position="57"/>
    </location>
</feature>
<feature type="region of interest" description="Disordered" evidence="5">
    <location>
        <begin position="415"/>
        <end position="438"/>
    </location>
</feature>
<feature type="transmembrane region" description="Helical" evidence="6">
    <location>
        <begin position="268"/>
        <end position="290"/>
    </location>
</feature>
<feature type="transmembrane region" description="Helical" evidence="6">
    <location>
        <begin position="506"/>
        <end position="530"/>
    </location>
</feature>
<organism evidence="7 8">
    <name type="scientific">Aplosporella prunicola CBS 121167</name>
    <dbReference type="NCBI Taxonomy" id="1176127"/>
    <lineage>
        <taxon>Eukaryota</taxon>
        <taxon>Fungi</taxon>
        <taxon>Dikarya</taxon>
        <taxon>Ascomycota</taxon>
        <taxon>Pezizomycotina</taxon>
        <taxon>Dothideomycetes</taxon>
        <taxon>Dothideomycetes incertae sedis</taxon>
        <taxon>Botryosphaeriales</taxon>
        <taxon>Aplosporellaceae</taxon>
        <taxon>Aplosporella</taxon>
    </lineage>
</organism>
<dbReference type="Gene3D" id="1.20.1250.20">
    <property type="entry name" value="MFS general substrate transporter like domains"/>
    <property type="match status" value="1"/>
</dbReference>
<feature type="transmembrane region" description="Helical" evidence="6">
    <location>
        <begin position="350"/>
        <end position="374"/>
    </location>
</feature>
<accession>A0A6A6B2B7</accession>
<feature type="transmembrane region" description="Helical" evidence="6">
    <location>
        <begin position="200"/>
        <end position="227"/>
    </location>
</feature>
<evidence type="ECO:0000313" key="7">
    <source>
        <dbReference type="EMBL" id="KAF2138200.1"/>
    </source>
</evidence>
<dbReference type="GO" id="GO:0022857">
    <property type="term" value="F:transmembrane transporter activity"/>
    <property type="evidence" value="ECO:0007669"/>
    <property type="project" value="InterPro"/>
</dbReference>
<proteinExistence type="predicted"/>
<evidence type="ECO:0000256" key="3">
    <source>
        <dbReference type="ARBA" id="ARBA00022989"/>
    </source>
</evidence>
<evidence type="ECO:0000256" key="1">
    <source>
        <dbReference type="ARBA" id="ARBA00004141"/>
    </source>
</evidence>
<feature type="transmembrane region" description="Helical" evidence="6">
    <location>
        <begin position="72"/>
        <end position="91"/>
    </location>
</feature>
<dbReference type="OrthoDB" id="3026777at2759"/>
<dbReference type="PANTHER" id="PTHR23507">
    <property type="entry name" value="ZGC:174356"/>
    <property type="match status" value="1"/>
</dbReference>
<dbReference type="InterPro" id="IPR036259">
    <property type="entry name" value="MFS_trans_sf"/>
</dbReference>
<dbReference type="GeneID" id="54294865"/>
<dbReference type="Proteomes" id="UP000799438">
    <property type="component" value="Unassembled WGS sequence"/>
</dbReference>
<feature type="transmembrane region" description="Helical" evidence="6">
    <location>
        <begin position="472"/>
        <end position="494"/>
    </location>
</feature>
<dbReference type="SUPFAM" id="SSF103473">
    <property type="entry name" value="MFS general substrate transporter"/>
    <property type="match status" value="1"/>
</dbReference>
<reference evidence="7" key="1">
    <citation type="journal article" date="2020" name="Stud. Mycol.">
        <title>101 Dothideomycetes genomes: a test case for predicting lifestyles and emergence of pathogens.</title>
        <authorList>
            <person name="Haridas S."/>
            <person name="Albert R."/>
            <person name="Binder M."/>
            <person name="Bloem J."/>
            <person name="Labutti K."/>
            <person name="Salamov A."/>
            <person name="Andreopoulos B."/>
            <person name="Baker S."/>
            <person name="Barry K."/>
            <person name="Bills G."/>
            <person name="Bluhm B."/>
            <person name="Cannon C."/>
            <person name="Castanera R."/>
            <person name="Culley D."/>
            <person name="Daum C."/>
            <person name="Ezra D."/>
            <person name="Gonzalez J."/>
            <person name="Henrissat B."/>
            <person name="Kuo A."/>
            <person name="Liang C."/>
            <person name="Lipzen A."/>
            <person name="Lutzoni F."/>
            <person name="Magnuson J."/>
            <person name="Mondo S."/>
            <person name="Nolan M."/>
            <person name="Ohm R."/>
            <person name="Pangilinan J."/>
            <person name="Park H.-J."/>
            <person name="Ramirez L."/>
            <person name="Alfaro M."/>
            <person name="Sun H."/>
            <person name="Tritt A."/>
            <person name="Yoshinaga Y."/>
            <person name="Zwiers L.-H."/>
            <person name="Turgeon B."/>
            <person name="Goodwin S."/>
            <person name="Spatafora J."/>
            <person name="Crous P."/>
            <person name="Grigoriev I."/>
        </authorList>
    </citation>
    <scope>NUCLEOTIDE SEQUENCE</scope>
    <source>
        <strain evidence="7">CBS 121167</strain>
    </source>
</reference>
<dbReference type="EMBL" id="ML995497">
    <property type="protein sequence ID" value="KAF2138200.1"/>
    <property type="molecule type" value="Genomic_DNA"/>
</dbReference>
<dbReference type="RefSeq" id="XP_033393913.1">
    <property type="nucleotide sequence ID" value="XM_033537369.1"/>
</dbReference>
<keyword evidence="2 6" id="KW-0812">Transmembrane</keyword>
<feature type="transmembrane region" description="Helical" evidence="6">
    <location>
        <begin position="536"/>
        <end position="558"/>
    </location>
</feature>
<evidence type="ECO:0000256" key="2">
    <source>
        <dbReference type="ARBA" id="ARBA00022692"/>
    </source>
</evidence>
<evidence type="ECO:0000256" key="5">
    <source>
        <dbReference type="SAM" id="MobiDB-lite"/>
    </source>
</evidence>
<keyword evidence="3 6" id="KW-1133">Transmembrane helix</keyword>
<feature type="transmembrane region" description="Helical" evidence="6">
    <location>
        <begin position="239"/>
        <end position="262"/>
    </location>
</feature>
<feature type="compositionally biased region" description="Low complexity" evidence="5">
    <location>
        <begin position="417"/>
        <end position="427"/>
    </location>
</feature>
<comment type="subcellular location">
    <subcellularLocation>
        <location evidence="1">Membrane</location>
        <topology evidence="1">Multi-pass membrane protein</topology>
    </subcellularLocation>
</comment>
<evidence type="ECO:0000313" key="8">
    <source>
        <dbReference type="Proteomes" id="UP000799438"/>
    </source>
</evidence>
<evidence type="ECO:0000256" key="4">
    <source>
        <dbReference type="ARBA" id="ARBA00023136"/>
    </source>
</evidence>
<dbReference type="GO" id="GO:0016020">
    <property type="term" value="C:membrane"/>
    <property type="evidence" value="ECO:0007669"/>
    <property type="project" value="UniProtKB-SubCell"/>
</dbReference>
<protein>
    <recommendedName>
        <fullName evidence="9">Major facilitator superfamily (MFS) profile domain-containing protein</fullName>
    </recommendedName>
</protein>
<dbReference type="AlphaFoldDB" id="A0A6A6B2B7"/>